<comment type="similarity">
    <text evidence="2 6">Belongs to the acyl-CoA dehydrogenase family.</text>
</comment>
<dbReference type="Gene3D" id="1.10.540.10">
    <property type="entry name" value="Acyl-CoA dehydrogenase/oxidase, N-terminal domain"/>
    <property type="match status" value="1"/>
</dbReference>
<dbReference type="Gene3D" id="2.40.110.10">
    <property type="entry name" value="Butyryl-CoA Dehydrogenase, subunit A, domain 2"/>
    <property type="match status" value="1"/>
</dbReference>
<evidence type="ECO:0000256" key="4">
    <source>
        <dbReference type="ARBA" id="ARBA00022827"/>
    </source>
</evidence>
<dbReference type="CDD" id="cd00567">
    <property type="entry name" value="ACAD"/>
    <property type="match status" value="1"/>
</dbReference>
<dbReference type="PANTHER" id="PTHR43884:SF25">
    <property type="entry name" value="ACYL-COA DEHYDROGENASE YDBM-RELATED"/>
    <property type="match status" value="1"/>
</dbReference>
<keyword evidence="4 6" id="KW-0274">FAD</keyword>
<dbReference type="SUPFAM" id="SSF47203">
    <property type="entry name" value="Acyl-CoA dehydrogenase C-terminal domain-like"/>
    <property type="match status" value="1"/>
</dbReference>
<dbReference type="InterPro" id="IPR009100">
    <property type="entry name" value="AcylCoA_DH/oxidase_NM_dom_sf"/>
</dbReference>
<dbReference type="PANTHER" id="PTHR43884">
    <property type="entry name" value="ACYL-COA DEHYDROGENASE"/>
    <property type="match status" value="1"/>
</dbReference>
<dbReference type="EMBL" id="JADKPV010000001">
    <property type="protein sequence ID" value="MBF4499748.1"/>
    <property type="molecule type" value="Genomic_DNA"/>
</dbReference>
<dbReference type="AlphaFoldDB" id="A0A8J7GJ61"/>
<accession>A0A8J7GJ61</accession>
<evidence type="ECO:0000259" key="9">
    <source>
        <dbReference type="Pfam" id="PF02771"/>
    </source>
</evidence>
<sequence>MSKKMMVTNEFQREWVERLEAQTEAFKEHRAENDRNSSFPKRNVAQLVEMGYTRLPMEKALGENDMTMRDFVSFQETIGAMDSATALSIGWHQGISGEIFDKKLWNDEMTQFLADEIRGGALINRALSEAATGSPTRGGKPGTVAVRTENGWKIDGRKSFTTMSPVVTYFLVSAWIEENQQIGTFLVPKAAEGVTVIETWDMLGMRASESHDLLLENVEVSDAYYVERDPKSRNDALNPWSLHIPACYLGIAQAARDEALRFAVTYQPNSINTPICELPNVQQHIGQMDIELMQMRHLLYGVADILDDDARKENVTTEMAVAKYTVTNGALSVVDRAMRLVGARSLQMSNPLQQMYRDVRAGLHNPPMDDMTIANTAKAAIVEMKNILG</sequence>
<dbReference type="InterPro" id="IPR013786">
    <property type="entry name" value="AcylCoA_DH/ox_N"/>
</dbReference>
<keyword evidence="11" id="KW-1185">Reference proteome</keyword>
<feature type="domain" description="Acyl-CoA dehydrogenase/oxidase C-terminal" evidence="7">
    <location>
        <begin position="242"/>
        <end position="361"/>
    </location>
</feature>
<organism evidence="10 11">
    <name type="scientific">Savagea serpentis</name>
    <dbReference type="NCBI Taxonomy" id="2785297"/>
    <lineage>
        <taxon>Bacteria</taxon>
        <taxon>Bacillati</taxon>
        <taxon>Bacillota</taxon>
        <taxon>Bacilli</taxon>
        <taxon>Bacillales</taxon>
        <taxon>Caryophanaceae</taxon>
        <taxon>Savagea</taxon>
    </lineage>
</organism>
<dbReference type="Proteomes" id="UP000622653">
    <property type="component" value="Unassembled WGS sequence"/>
</dbReference>
<dbReference type="SUPFAM" id="SSF56645">
    <property type="entry name" value="Acyl-CoA dehydrogenase NM domain-like"/>
    <property type="match status" value="1"/>
</dbReference>
<evidence type="ECO:0000256" key="5">
    <source>
        <dbReference type="ARBA" id="ARBA00023002"/>
    </source>
</evidence>
<dbReference type="InterPro" id="IPR009075">
    <property type="entry name" value="AcylCo_DH/oxidase_C"/>
</dbReference>
<comment type="cofactor">
    <cofactor evidence="1 6">
        <name>FAD</name>
        <dbReference type="ChEBI" id="CHEBI:57692"/>
    </cofactor>
</comment>
<dbReference type="Pfam" id="PF02770">
    <property type="entry name" value="Acyl-CoA_dh_M"/>
    <property type="match status" value="1"/>
</dbReference>
<evidence type="ECO:0000256" key="6">
    <source>
        <dbReference type="RuleBase" id="RU362125"/>
    </source>
</evidence>
<dbReference type="PIRSF" id="PIRSF016578">
    <property type="entry name" value="HsaA"/>
    <property type="match status" value="1"/>
</dbReference>
<evidence type="ECO:0000256" key="2">
    <source>
        <dbReference type="ARBA" id="ARBA00009347"/>
    </source>
</evidence>
<dbReference type="Pfam" id="PF02771">
    <property type="entry name" value="Acyl-CoA_dh_N"/>
    <property type="match status" value="1"/>
</dbReference>
<dbReference type="GO" id="GO:0050660">
    <property type="term" value="F:flavin adenine dinucleotide binding"/>
    <property type="evidence" value="ECO:0007669"/>
    <property type="project" value="InterPro"/>
</dbReference>
<dbReference type="Pfam" id="PF00441">
    <property type="entry name" value="Acyl-CoA_dh_1"/>
    <property type="match status" value="1"/>
</dbReference>
<keyword evidence="5 6" id="KW-0560">Oxidoreductase</keyword>
<protein>
    <submittedName>
        <fullName evidence="10">Acyl-CoA dehydrogenase family protein</fullName>
    </submittedName>
</protein>
<proteinExistence type="inferred from homology"/>
<keyword evidence="3 6" id="KW-0285">Flavoprotein</keyword>
<name>A0A8J7GJ61_9BACL</name>
<feature type="domain" description="Acyl-CoA dehydrogenase/oxidase N-terminal" evidence="9">
    <location>
        <begin position="24"/>
        <end position="98"/>
    </location>
</feature>
<evidence type="ECO:0000256" key="1">
    <source>
        <dbReference type="ARBA" id="ARBA00001974"/>
    </source>
</evidence>
<evidence type="ECO:0000313" key="11">
    <source>
        <dbReference type="Proteomes" id="UP000622653"/>
    </source>
</evidence>
<evidence type="ECO:0000259" key="8">
    <source>
        <dbReference type="Pfam" id="PF02770"/>
    </source>
</evidence>
<feature type="domain" description="Acyl-CoA oxidase/dehydrogenase middle" evidence="8">
    <location>
        <begin position="126"/>
        <end position="218"/>
    </location>
</feature>
<evidence type="ECO:0000256" key="3">
    <source>
        <dbReference type="ARBA" id="ARBA00022630"/>
    </source>
</evidence>
<dbReference type="InterPro" id="IPR037069">
    <property type="entry name" value="AcylCoA_DH/ox_N_sf"/>
</dbReference>
<dbReference type="GO" id="GO:0003995">
    <property type="term" value="F:acyl-CoA dehydrogenase activity"/>
    <property type="evidence" value="ECO:0007669"/>
    <property type="project" value="TreeGrafter"/>
</dbReference>
<dbReference type="RefSeq" id="WP_194561236.1">
    <property type="nucleotide sequence ID" value="NZ_JADKPV010000001.1"/>
</dbReference>
<comment type="caution">
    <text evidence="10">The sequence shown here is derived from an EMBL/GenBank/DDBJ whole genome shotgun (WGS) entry which is preliminary data.</text>
</comment>
<evidence type="ECO:0000313" key="10">
    <source>
        <dbReference type="EMBL" id="MBF4499748.1"/>
    </source>
</evidence>
<dbReference type="InterPro" id="IPR006091">
    <property type="entry name" value="Acyl-CoA_Oxase/DH_mid-dom"/>
</dbReference>
<dbReference type="InterPro" id="IPR046373">
    <property type="entry name" value="Acyl-CoA_Oxase/DH_mid-dom_sf"/>
</dbReference>
<gene>
    <name evidence="10" type="ORF">IRY55_00125</name>
</gene>
<dbReference type="Gene3D" id="1.20.140.10">
    <property type="entry name" value="Butyryl-CoA Dehydrogenase, subunit A, domain 3"/>
    <property type="match status" value="1"/>
</dbReference>
<evidence type="ECO:0000259" key="7">
    <source>
        <dbReference type="Pfam" id="PF00441"/>
    </source>
</evidence>
<dbReference type="InterPro" id="IPR036250">
    <property type="entry name" value="AcylCo_DH-like_C"/>
</dbReference>
<reference evidence="10" key="1">
    <citation type="submission" date="2020-11" db="EMBL/GenBank/DDBJ databases">
        <title>Multidrug resistant novel bacterium Savagea serpentis sp. nov., isolated from the scats of a vine snake (Ahaetulla nasuta).</title>
        <authorList>
            <person name="Venkata Ramana V."/>
            <person name="Vikas Patil S."/>
            <person name="Yogita Lugani V."/>
        </authorList>
    </citation>
    <scope>NUCLEOTIDE SEQUENCE</scope>
    <source>
        <strain evidence="10">SN6</strain>
    </source>
</reference>